<dbReference type="GO" id="GO:0016787">
    <property type="term" value="F:hydrolase activity"/>
    <property type="evidence" value="ECO:0007669"/>
    <property type="project" value="UniProtKB-KW"/>
</dbReference>
<dbReference type="PANTHER" id="PTHR35527">
    <property type="entry name" value="CHOLOYLGLYCINE HYDROLASE"/>
    <property type="match status" value="1"/>
</dbReference>
<feature type="domain" description="Choloylglycine hydrolase/NAAA C-terminal" evidence="3">
    <location>
        <begin position="2"/>
        <end position="317"/>
    </location>
</feature>
<dbReference type="Pfam" id="PF02275">
    <property type="entry name" value="CBAH"/>
    <property type="match status" value="1"/>
</dbReference>
<evidence type="ECO:0000313" key="4">
    <source>
        <dbReference type="EMBL" id="GAN38079.1"/>
    </source>
</evidence>
<dbReference type="InterPro" id="IPR052193">
    <property type="entry name" value="Peptidase_C59"/>
</dbReference>
<sequence length="338" mass="37278">MCSSMTIKSLQGDIFWGRTMDYNTSFFHESPVGGVPGKIVSLPANKALPTQSAKWTTKYAAVGVGIDQSTALFDGVNSEGLAGDLQVLVECSWASADSLKQRGLKAIKGEEFVTLALTTCKNVDEVRALAGEYGLLDEPYEFGGQGVKIPLHYTFVDPSGKGIVVEPTDHGAFKLYDSIGAMTNSPEYGWHETNLRNYVSLNDNNYPKGSELGDYHIEPIELGTGYGMFGLPGDYTSPSRFLRAMFVSRNLDPFNSKDGIRVLYNAFKTVLIPQGLGRDPQHQVLTDYTQYWSGYDLTKKTIFVQDSDTLTMTTKTLDPTITDVTYEDLAKTEQFNQL</sequence>
<dbReference type="InterPro" id="IPR029055">
    <property type="entry name" value="Ntn_hydrolases_N"/>
</dbReference>
<keyword evidence="2" id="KW-0378">Hydrolase</keyword>
<proteinExistence type="inferred from homology"/>
<dbReference type="SMR" id="A0A0C9Q109"/>
<evidence type="ECO:0000256" key="1">
    <source>
        <dbReference type="ARBA" id="ARBA00006625"/>
    </source>
</evidence>
<reference evidence="5" key="1">
    <citation type="submission" date="2014-05" db="EMBL/GenBank/DDBJ databases">
        <title>Whole genome sequencing of Lactobacillus casei NRIC0644.</title>
        <authorList>
            <person name="Atarashi H."/>
            <person name="Yoshida Y."/>
            <person name="Fujimura S."/>
            <person name="Tanaka N."/>
            <person name="Shiwa Y."/>
            <person name="Yoshikawa H."/>
            <person name="Okada S."/>
            <person name="Nakagawa J."/>
        </authorList>
    </citation>
    <scope>NUCLEOTIDE SEQUENCE [LARGE SCALE GENOMIC DNA]</scope>
    <source>
        <strain evidence="5">NRIC0644</strain>
    </source>
</reference>
<evidence type="ECO:0000256" key="2">
    <source>
        <dbReference type="ARBA" id="ARBA00022801"/>
    </source>
</evidence>
<dbReference type="AlphaFoldDB" id="A0A0C9Q109"/>
<dbReference type="SUPFAM" id="SSF56235">
    <property type="entry name" value="N-terminal nucleophile aminohydrolases (Ntn hydrolases)"/>
    <property type="match status" value="1"/>
</dbReference>
<accession>A0A0C9Q109</accession>
<organism evidence="4 5">
    <name type="scientific">Lacticaseibacillus paracasei NRIC 0644</name>
    <dbReference type="NCBI Taxonomy" id="1435038"/>
    <lineage>
        <taxon>Bacteria</taxon>
        <taxon>Bacillati</taxon>
        <taxon>Bacillota</taxon>
        <taxon>Bacilli</taxon>
        <taxon>Lactobacillales</taxon>
        <taxon>Lactobacillaceae</taxon>
        <taxon>Lacticaseibacillus</taxon>
    </lineage>
</organism>
<dbReference type="PANTHER" id="PTHR35527:SF2">
    <property type="entry name" value="HYDROLASE"/>
    <property type="match status" value="1"/>
</dbReference>
<evidence type="ECO:0000259" key="3">
    <source>
        <dbReference type="Pfam" id="PF02275"/>
    </source>
</evidence>
<name>A0A0C9Q109_LACPA</name>
<comment type="similarity">
    <text evidence="1">Belongs to the peptidase C59 family.</text>
</comment>
<comment type="caution">
    <text evidence="4">The sequence shown here is derived from an EMBL/GenBank/DDBJ whole genome shotgun (WGS) entry which is preliminary data.</text>
</comment>
<gene>
    <name evidence="4" type="ORF">LC0644_2668</name>
</gene>
<evidence type="ECO:0000313" key="5">
    <source>
        <dbReference type="Proteomes" id="UP000032552"/>
    </source>
</evidence>
<dbReference type="Gene3D" id="3.60.60.10">
    <property type="entry name" value="Penicillin V Acylase, Chain A"/>
    <property type="match status" value="1"/>
</dbReference>
<dbReference type="EMBL" id="BAYM01000390">
    <property type="protein sequence ID" value="GAN38079.1"/>
    <property type="molecule type" value="Genomic_DNA"/>
</dbReference>
<dbReference type="RefSeq" id="WP_003583296.1">
    <property type="nucleotide sequence ID" value="NZ_BAYM01000390.1"/>
</dbReference>
<dbReference type="Proteomes" id="UP000032552">
    <property type="component" value="Unassembled WGS sequence"/>
</dbReference>
<protein>
    <submittedName>
        <fullName evidence="4">Penicillin V acylase cysteine peptidase</fullName>
    </submittedName>
</protein>
<dbReference type="GeneID" id="57089166"/>
<dbReference type="InterPro" id="IPR029132">
    <property type="entry name" value="CBAH/NAAA_C"/>
</dbReference>